<dbReference type="SMART" id="SM01110">
    <property type="entry name" value="Cutinase"/>
    <property type="match status" value="1"/>
</dbReference>
<accession>H0R621</accession>
<evidence type="ECO:0000256" key="3">
    <source>
        <dbReference type="ARBA" id="ARBA00022801"/>
    </source>
</evidence>
<dbReference type="STRING" id="1077974.GOEFS_119_00120"/>
<evidence type="ECO:0000313" key="8">
    <source>
        <dbReference type="Proteomes" id="UP000035034"/>
    </source>
</evidence>
<dbReference type="PANTHER" id="PTHR33630:SF9">
    <property type="entry name" value="CUTINASE 4"/>
    <property type="match status" value="1"/>
</dbReference>
<organism evidence="7 8">
    <name type="scientific">Gordonia effusa NBRC 100432</name>
    <dbReference type="NCBI Taxonomy" id="1077974"/>
    <lineage>
        <taxon>Bacteria</taxon>
        <taxon>Bacillati</taxon>
        <taxon>Actinomycetota</taxon>
        <taxon>Actinomycetes</taxon>
        <taxon>Mycobacteriales</taxon>
        <taxon>Gordoniaceae</taxon>
        <taxon>Gordonia</taxon>
    </lineage>
</organism>
<dbReference type="RefSeq" id="WP_007319857.1">
    <property type="nucleotide sequence ID" value="NZ_BAEH01000119.1"/>
</dbReference>
<evidence type="ECO:0000256" key="4">
    <source>
        <dbReference type="ARBA" id="ARBA00023157"/>
    </source>
</evidence>
<feature type="compositionally biased region" description="Polar residues" evidence="5">
    <location>
        <begin position="287"/>
        <end position="306"/>
    </location>
</feature>
<gene>
    <name evidence="7" type="ORF">GOEFS_119_00120</name>
</gene>
<protein>
    <recommendedName>
        <fullName evidence="9">Cutinase</fullName>
    </recommendedName>
</protein>
<evidence type="ECO:0000256" key="1">
    <source>
        <dbReference type="ARBA" id="ARBA00007534"/>
    </source>
</evidence>
<evidence type="ECO:0000313" key="7">
    <source>
        <dbReference type="EMBL" id="GAB20522.1"/>
    </source>
</evidence>
<feature type="compositionally biased region" description="Low complexity" evidence="5">
    <location>
        <begin position="234"/>
        <end position="286"/>
    </location>
</feature>
<feature type="compositionally biased region" description="Polar residues" evidence="5">
    <location>
        <begin position="355"/>
        <end position="373"/>
    </location>
</feature>
<evidence type="ECO:0000256" key="6">
    <source>
        <dbReference type="SAM" id="SignalP"/>
    </source>
</evidence>
<comment type="similarity">
    <text evidence="1">Belongs to the cutinase family.</text>
</comment>
<dbReference type="ESTHER" id="9acto-h0r621">
    <property type="family name" value="Cutinase"/>
</dbReference>
<keyword evidence="6" id="KW-0732">Signal</keyword>
<dbReference type="Gene3D" id="3.40.50.1820">
    <property type="entry name" value="alpha/beta hydrolase"/>
    <property type="match status" value="1"/>
</dbReference>
<keyword evidence="8" id="KW-1185">Reference proteome</keyword>
<dbReference type="AlphaFoldDB" id="H0R621"/>
<dbReference type="OrthoDB" id="4687011at2"/>
<evidence type="ECO:0000256" key="2">
    <source>
        <dbReference type="ARBA" id="ARBA00022487"/>
    </source>
</evidence>
<dbReference type="InterPro" id="IPR029058">
    <property type="entry name" value="AB_hydrolase_fold"/>
</dbReference>
<dbReference type="InterPro" id="IPR000675">
    <property type="entry name" value="Cutinase/axe"/>
</dbReference>
<keyword evidence="4" id="KW-1015">Disulfide bond</keyword>
<feature type="signal peptide" evidence="6">
    <location>
        <begin position="1"/>
        <end position="31"/>
    </location>
</feature>
<feature type="chain" id="PRO_5003537072" description="Cutinase" evidence="6">
    <location>
        <begin position="32"/>
        <end position="704"/>
    </location>
</feature>
<feature type="region of interest" description="Disordered" evidence="5">
    <location>
        <begin position="355"/>
        <end position="376"/>
    </location>
</feature>
<dbReference type="eggNOG" id="ENOG50306RM">
    <property type="taxonomic scope" value="Bacteria"/>
</dbReference>
<reference evidence="7 8" key="1">
    <citation type="submission" date="2011-12" db="EMBL/GenBank/DDBJ databases">
        <title>Whole genome shotgun sequence of Gordonia effusa NBRC 100432.</title>
        <authorList>
            <person name="Yoshida I."/>
            <person name="Takarada H."/>
            <person name="Hosoyama A."/>
            <person name="Tsuchikane K."/>
            <person name="Katsumata H."/>
            <person name="Yamazaki S."/>
            <person name="Fujita N."/>
        </authorList>
    </citation>
    <scope>NUCLEOTIDE SEQUENCE [LARGE SCALE GENOMIC DNA]</scope>
    <source>
        <strain evidence="7 8">NBRC 100432</strain>
    </source>
</reference>
<dbReference type="GO" id="GO:0052689">
    <property type="term" value="F:carboxylic ester hydrolase activity"/>
    <property type="evidence" value="ECO:0007669"/>
    <property type="project" value="UniProtKB-KW"/>
</dbReference>
<evidence type="ECO:0000256" key="5">
    <source>
        <dbReference type="SAM" id="MobiDB-lite"/>
    </source>
</evidence>
<name>H0R621_9ACTN</name>
<dbReference type="Pfam" id="PF01083">
    <property type="entry name" value="Cutinase"/>
    <property type="match status" value="1"/>
</dbReference>
<feature type="region of interest" description="Disordered" evidence="5">
    <location>
        <begin position="229"/>
        <end position="310"/>
    </location>
</feature>
<keyword evidence="2" id="KW-0719">Serine esterase</keyword>
<sequence>MTARRWIAAASVVLVALLAVAVSSSVSTSSAAGDCTPVVQIAVPGTWETNTTANPNVPVGMLKSVTDSIAKKFGSSIRTIYLPYPADAFKKIPYLTSKSAGTSRLNAELSAISRSCPDTAVVILGYSQGADIGGDTASTIGTSNAPIGANKVLAVGLLADPGRGTSGEITVGPNPGGSGIVGPRPKGMGSLSGRVATICAPKTAKAGSADLYCGISSSKDPFLTGLGTILGKSGPTTTTTGETTTTGDTTTPNLTAPTTDLAAPTTTTGPTATTPNQGQTPTQGTESTGSPTGADSLASSLTSNLNGEDLTKLGDTASKLTGNAQSSTVDVGGLAQTATSLLSVLTPLASIAQSAASDPSLTNKLTKSPSGTPENAAGQVLSAAGKVDLNQVVSMAGQLAQTANGLSGQKVSTTSQQGQQLTSTANALKTQISPLTSTPTDTLSTASSVLSVLQPQVIVDQVLNVATNMGAMVSNLPAILADLQKLPQAIAALNVDEVHRLAGDLNNKFSPLVKLAAAVDYKAASQVVGLIPDPQGYTQIAAMVLSVLSNVDIIRLANDIGQAQEIAWNALKNPAALTGLLPIGLDLATVAAGMFSGTASKTDPSLLGNTSNSALSGQTSTLVNQAQNQNLSGLVSSLTGLAGSQGAQDLTKLIGQGLDAASFYASGTHTNYASLVVDQHGRTALTWLADWISRSVTSYLQQRT</sequence>
<evidence type="ECO:0008006" key="9">
    <source>
        <dbReference type="Google" id="ProtNLM"/>
    </source>
</evidence>
<dbReference type="PANTHER" id="PTHR33630">
    <property type="entry name" value="CUTINASE RV1984C-RELATED-RELATED"/>
    <property type="match status" value="1"/>
</dbReference>
<dbReference type="Proteomes" id="UP000035034">
    <property type="component" value="Unassembled WGS sequence"/>
</dbReference>
<proteinExistence type="inferred from homology"/>
<keyword evidence="3" id="KW-0378">Hydrolase</keyword>
<dbReference type="SUPFAM" id="SSF53474">
    <property type="entry name" value="alpha/beta-Hydrolases"/>
    <property type="match status" value="1"/>
</dbReference>
<comment type="caution">
    <text evidence="7">The sequence shown here is derived from an EMBL/GenBank/DDBJ whole genome shotgun (WGS) entry which is preliminary data.</text>
</comment>
<dbReference type="EMBL" id="BAEH01000119">
    <property type="protein sequence ID" value="GAB20522.1"/>
    <property type="molecule type" value="Genomic_DNA"/>
</dbReference>